<dbReference type="AlphaFoldDB" id="A0A1I1QX92"/>
<dbReference type="GO" id="GO:0005886">
    <property type="term" value="C:plasma membrane"/>
    <property type="evidence" value="ECO:0007669"/>
    <property type="project" value="UniProtKB-SubCell"/>
</dbReference>
<dbReference type="InterPro" id="IPR051393">
    <property type="entry name" value="ABC_transporter_permease"/>
</dbReference>
<keyword evidence="3" id="KW-1003">Cell membrane</keyword>
<dbReference type="EMBL" id="FOLM01000012">
    <property type="protein sequence ID" value="SFD26699.1"/>
    <property type="molecule type" value="Genomic_DNA"/>
</dbReference>
<feature type="transmembrane region" description="Helical" evidence="7">
    <location>
        <begin position="89"/>
        <end position="114"/>
    </location>
</feature>
<feature type="domain" description="ABC transmembrane type-1" evidence="9">
    <location>
        <begin position="86"/>
        <end position="301"/>
    </location>
</feature>
<keyword evidence="4 7" id="KW-0812">Transmembrane</keyword>
<dbReference type="GO" id="GO:0055085">
    <property type="term" value="P:transmembrane transport"/>
    <property type="evidence" value="ECO:0007669"/>
    <property type="project" value="InterPro"/>
</dbReference>
<feature type="transmembrane region" description="Helical" evidence="7">
    <location>
        <begin position="280"/>
        <end position="301"/>
    </location>
</feature>
<evidence type="ECO:0000256" key="7">
    <source>
        <dbReference type="RuleBase" id="RU363032"/>
    </source>
</evidence>
<feature type="transmembrane region" description="Helical" evidence="7">
    <location>
        <begin position="126"/>
        <end position="147"/>
    </location>
</feature>
<dbReference type="RefSeq" id="WP_245834329.1">
    <property type="nucleotide sequence ID" value="NZ_FOLM01000012.1"/>
</dbReference>
<evidence type="ECO:0000256" key="1">
    <source>
        <dbReference type="ARBA" id="ARBA00004651"/>
    </source>
</evidence>
<dbReference type="PANTHER" id="PTHR30193">
    <property type="entry name" value="ABC TRANSPORTER PERMEASE PROTEIN"/>
    <property type="match status" value="1"/>
</dbReference>
<dbReference type="Pfam" id="PF00528">
    <property type="entry name" value="BPD_transp_1"/>
    <property type="match status" value="1"/>
</dbReference>
<dbReference type="Gene3D" id="1.10.3720.10">
    <property type="entry name" value="MetI-like"/>
    <property type="match status" value="1"/>
</dbReference>
<keyword evidence="5 7" id="KW-1133">Transmembrane helix</keyword>
<evidence type="ECO:0000313" key="10">
    <source>
        <dbReference type="EMBL" id="SFD26699.1"/>
    </source>
</evidence>
<accession>A0A1I1QX92</accession>
<comment type="subcellular location">
    <subcellularLocation>
        <location evidence="1 7">Cell membrane</location>
        <topology evidence="1 7">Multi-pass membrane protein</topology>
    </subcellularLocation>
</comment>
<dbReference type="CDD" id="cd06261">
    <property type="entry name" value="TM_PBP2"/>
    <property type="match status" value="1"/>
</dbReference>
<dbReference type="PROSITE" id="PS50928">
    <property type="entry name" value="ABC_TM1"/>
    <property type="match status" value="1"/>
</dbReference>
<dbReference type="InterPro" id="IPR035906">
    <property type="entry name" value="MetI-like_sf"/>
</dbReference>
<sequence length="309" mass="33159">MTATGFSSGRAGGAGRTGPRMRGRDVAAGWLFAAPALIVYAMFVLYPLCVAVQYSLYEWNGIGPATWVGLDNYKNILTEPERLAPIRNAFVLIIFFTVLPVTAGLALASLIKVIQNPVFASAARTMLFLPQIIPLVAAGIGWSWMYAQTGLVNQALDVVGLGSLTRPWLGDFDFALPAVGLIGTWVLTGLCTVLLLTAIGKIDPALYESVRLDGGNWYHEFRAVTLPSVRKEIGVLVTINTIAALASFDIIMTTTGGGPGRETMVPGVEIYRLGFGEREIGLASALGVVLMLLVLAVILPLHRVFQERP</sequence>
<feature type="transmembrane region" description="Helical" evidence="7">
    <location>
        <begin position="26"/>
        <end position="48"/>
    </location>
</feature>
<dbReference type="Proteomes" id="UP000199207">
    <property type="component" value="Unassembled WGS sequence"/>
</dbReference>
<reference evidence="10 11" key="1">
    <citation type="submission" date="2016-10" db="EMBL/GenBank/DDBJ databases">
        <authorList>
            <person name="de Groot N.N."/>
        </authorList>
    </citation>
    <scope>NUCLEOTIDE SEQUENCE [LARGE SCALE GENOMIC DNA]</scope>
    <source>
        <strain evidence="10 11">CGMCC 4.5739</strain>
    </source>
</reference>
<evidence type="ECO:0000259" key="9">
    <source>
        <dbReference type="PROSITE" id="PS50928"/>
    </source>
</evidence>
<gene>
    <name evidence="10" type="ORF">SAMN05421773_11260</name>
</gene>
<protein>
    <submittedName>
        <fullName evidence="10">Raffinose/stachyose/melibiose transport system permease protein</fullName>
    </submittedName>
</protein>
<proteinExistence type="inferred from homology"/>
<evidence type="ECO:0000256" key="6">
    <source>
        <dbReference type="ARBA" id="ARBA00023136"/>
    </source>
</evidence>
<evidence type="ECO:0000256" key="4">
    <source>
        <dbReference type="ARBA" id="ARBA00022692"/>
    </source>
</evidence>
<evidence type="ECO:0000256" key="8">
    <source>
        <dbReference type="SAM" id="MobiDB-lite"/>
    </source>
</evidence>
<evidence type="ECO:0000256" key="5">
    <source>
        <dbReference type="ARBA" id="ARBA00022989"/>
    </source>
</evidence>
<dbReference type="InterPro" id="IPR000515">
    <property type="entry name" value="MetI-like"/>
</dbReference>
<evidence type="ECO:0000256" key="2">
    <source>
        <dbReference type="ARBA" id="ARBA00022448"/>
    </source>
</evidence>
<dbReference type="STRING" id="910347.SAMN05421773_11260"/>
<dbReference type="PANTHER" id="PTHR30193:SF37">
    <property type="entry name" value="INNER MEMBRANE ABC TRANSPORTER PERMEASE PROTEIN YCJO"/>
    <property type="match status" value="1"/>
</dbReference>
<comment type="similarity">
    <text evidence="7">Belongs to the binding-protein-dependent transport system permease family.</text>
</comment>
<organism evidence="10 11">
    <name type="scientific">Streptomyces aidingensis</name>
    <dbReference type="NCBI Taxonomy" id="910347"/>
    <lineage>
        <taxon>Bacteria</taxon>
        <taxon>Bacillati</taxon>
        <taxon>Actinomycetota</taxon>
        <taxon>Actinomycetes</taxon>
        <taxon>Kitasatosporales</taxon>
        <taxon>Streptomycetaceae</taxon>
        <taxon>Streptomyces</taxon>
    </lineage>
</organism>
<feature type="transmembrane region" description="Helical" evidence="7">
    <location>
        <begin position="174"/>
        <end position="199"/>
    </location>
</feature>
<feature type="region of interest" description="Disordered" evidence="8">
    <location>
        <begin position="1"/>
        <end position="21"/>
    </location>
</feature>
<evidence type="ECO:0000256" key="3">
    <source>
        <dbReference type="ARBA" id="ARBA00022475"/>
    </source>
</evidence>
<keyword evidence="6 7" id="KW-0472">Membrane</keyword>
<name>A0A1I1QX92_9ACTN</name>
<evidence type="ECO:0000313" key="11">
    <source>
        <dbReference type="Proteomes" id="UP000199207"/>
    </source>
</evidence>
<keyword evidence="2 7" id="KW-0813">Transport</keyword>
<keyword evidence="11" id="KW-1185">Reference proteome</keyword>
<dbReference type="SUPFAM" id="SSF161098">
    <property type="entry name" value="MetI-like"/>
    <property type="match status" value="1"/>
</dbReference>